<dbReference type="Pfam" id="PF14079">
    <property type="entry name" value="DUF4260"/>
    <property type="match status" value="1"/>
</dbReference>
<keyword evidence="1" id="KW-1133">Transmembrane helix</keyword>
<sequence length="129" mass="13782">MRLVDLAVKLEWWVAAAASVVLYAMTGASWWLFALLILAPDLSMLGYLAGPRVGAVAYNALHMLIVPLVLALAGHVLGSSMTTAVALIWIAHIAIDRALGYGLKLPSGFQDTHLGRIGRRELPAPVTPD</sequence>
<dbReference type="RefSeq" id="WP_292349928.1">
    <property type="nucleotide sequence ID" value="NZ_JAVIIP010000002.1"/>
</dbReference>
<dbReference type="InterPro" id="IPR025356">
    <property type="entry name" value="DUF4260"/>
</dbReference>
<keyword evidence="1" id="KW-0812">Transmembrane</keyword>
<evidence type="ECO:0000256" key="1">
    <source>
        <dbReference type="SAM" id="Phobius"/>
    </source>
</evidence>
<keyword evidence="3" id="KW-1185">Reference proteome</keyword>
<organism evidence="2 3">
    <name type="scientific">Mesorhizobium abyssinicae</name>
    <dbReference type="NCBI Taxonomy" id="1209958"/>
    <lineage>
        <taxon>Bacteria</taxon>
        <taxon>Pseudomonadati</taxon>
        <taxon>Pseudomonadota</taxon>
        <taxon>Alphaproteobacteria</taxon>
        <taxon>Hyphomicrobiales</taxon>
        <taxon>Phyllobacteriaceae</taxon>
        <taxon>Mesorhizobium</taxon>
    </lineage>
</organism>
<evidence type="ECO:0000313" key="3">
    <source>
        <dbReference type="Proteomes" id="UP001276564"/>
    </source>
</evidence>
<dbReference type="EMBL" id="JAVIIP010000002">
    <property type="protein sequence ID" value="MDX8536923.1"/>
    <property type="molecule type" value="Genomic_DNA"/>
</dbReference>
<feature type="transmembrane region" description="Helical" evidence="1">
    <location>
        <begin position="76"/>
        <end position="95"/>
    </location>
</feature>
<accession>A0ABU5AI22</accession>
<reference evidence="2 3" key="1">
    <citation type="submission" date="2023-08" db="EMBL/GenBank/DDBJ databases">
        <title>Implementing the SeqCode for naming new Mesorhizobium species isolated from Vachellia karroo root nodules.</title>
        <authorList>
            <person name="Van Lill M."/>
        </authorList>
    </citation>
    <scope>NUCLEOTIDE SEQUENCE [LARGE SCALE GENOMIC DNA]</scope>
    <source>
        <strain evidence="2 3">VK4B</strain>
    </source>
</reference>
<proteinExistence type="predicted"/>
<evidence type="ECO:0000313" key="2">
    <source>
        <dbReference type="EMBL" id="MDX8536923.1"/>
    </source>
</evidence>
<name>A0ABU5AI22_9HYPH</name>
<comment type="caution">
    <text evidence="2">The sequence shown here is derived from an EMBL/GenBank/DDBJ whole genome shotgun (WGS) entry which is preliminary data.</text>
</comment>
<gene>
    <name evidence="2" type="ORF">RFM23_04720</name>
</gene>
<protein>
    <submittedName>
        <fullName evidence="2">DUF4260 domain-containing protein</fullName>
    </submittedName>
</protein>
<feature type="transmembrane region" description="Helical" evidence="1">
    <location>
        <begin position="12"/>
        <end position="38"/>
    </location>
</feature>
<dbReference type="Proteomes" id="UP001276564">
    <property type="component" value="Unassembled WGS sequence"/>
</dbReference>
<keyword evidence="1" id="KW-0472">Membrane</keyword>
<feature type="transmembrane region" description="Helical" evidence="1">
    <location>
        <begin position="50"/>
        <end position="70"/>
    </location>
</feature>